<proteinExistence type="predicted"/>
<protein>
    <submittedName>
        <fullName evidence="1">Uncharacterized protein</fullName>
    </submittedName>
</protein>
<reference evidence="1 2" key="1">
    <citation type="journal article" date="2021" name="Appl. Environ. Microbiol.">
        <title>Genetic linkage and physical mapping for an oyster mushroom Pleurotus cornucopiae and QTL analysis for the trait cap color.</title>
        <authorList>
            <person name="Zhang Y."/>
            <person name="Gao W."/>
            <person name="Sonnenberg A."/>
            <person name="Chen Q."/>
            <person name="Zhang J."/>
            <person name="Huang C."/>
        </authorList>
    </citation>
    <scope>NUCLEOTIDE SEQUENCE [LARGE SCALE GENOMIC DNA]</scope>
    <source>
        <strain evidence="1">CCMSSC00406</strain>
    </source>
</reference>
<comment type="caution">
    <text evidence="1">The sequence shown here is derived from an EMBL/GenBank/DDBJ whole genome shotgun (WGS) entry which is preliminary data.</text>
</comment>
<evidence type="ECO:0000313" key="2">
    <source>
        <dbReference type="Proteomes" id="UP000824881"/>
    </source>
</evidence>
<gene>
    <name evidence="1" type="ORF">CCMSSC00406_0010242</name>
</gene>
<accession>A0ACB7IKM8</accession>
<organism evidence="1 2">
    <name type="scientific">Pleurotus cornucopiae</name>
    <name type="common">Cornucopia mushroom</name>
    <dbReference type="NCBI Taxonomy" id="5321"/>
    <lineage>
        <taxon>Eukaryota</taxon>
        <taxon>Fungi</taxon>
        <taxon>Dikarya</taxon>
        <taxon>Basidiomycota</taxon>
        <taxon>Agaricomycotina</taxon>
        <taxon>Agaricomycetes</taxon>
        <taxon>Agaricomycetidae</taxon>
        <taxon>Agaricales</taxon>
        <taxon>Pleurotineae</taxon>
        <taxon>Pleurotaceae</taxon>
        <taxon>Pleurotus</taxon>
    </lineage>
</organism>
<name>A0ACB7IKM8_PLECO</name>
<evidence type="ECO:0000313" key="1">
    <source>
        <dbReference type="EMBL" id="KAG9218083.1"/>
    </source>
</evidence>
<dbReference type="Proteomes" id="UP000824881">
    <property type="component" value="Unassembled WGS sequence"/>
</dbReference>
<sequence>MGEFELHITEKDEAGRTYRSRFPRDSAHKVGPTQHDYAHSGTGATTTMRQLENTIAFLKKVFLPSGYPDTVSPGSHTPPLYEIMNALQAFCSSLATLISNRAVLEGMGVGDASATATNALLLSVLQDVFGRLTTIIGAYHFGSSLYPEAKLYRMLADVLNDGAIVLDALSPLLVTHSSTPSYFNLRFVRVAALCLSSTLRSLCGIVAGGSKAAITLHFASPLHGKGDVGDLNAKDASKETVLALSGMLLGTLIVPYLKTASTIYPVLLSLILLHLLINYAGVRGLELRSLNRQRAGISWLAYAHAHSTSEDVSQPQRKTGVRTPVEVALRERIFERPSVIRDPFTHRVLAICHIGTTSLRALTTTSKAKASSHRTLPSCRSQDLKSWTDIFAKERYLLACECAHTEVSSSSAPRITMHVLLKDGHSAIDHLKAWAHASEAAFLLHQHPLPASSNGGEDLLDVIEQSYRELERDGRWNAWVEGMKGVGWDVREGAVLAGSPKVVIVEIGRSEDRKQV</sequence>
<dbReference type="EMBL" id="WQMT02000010">
    <property type="protein sequence ID" value="KAG9218083.1"/>
    <property type="molecule type" value="Genomic_DNA"/>
</dbReference>
<keyword evidence="2" id="KW-1185">Reference proteome</keyword>